<name>A0A1L5P509_RHIET</name>
<dbReference type="RefSeq" id="WP_074061615.1">
    <property type="nucleotide sequence ID" value="NZ_CP017241.1"/>
</dbReference>
<dbReference type="Pfam" id="PF07510">
    <property type="entry name" value="GmrSD_C"/>
    <property type="match status" value="1"/>
</dbReference>
<dbReference type="PANTHER" id="PTHR35149:SF2">
    <property type="entry name" value="DUF262 DOMAIN-CONTAINING PROTEIN"/>
    <property type="match status" value="1"/>
</dbReference>
<organism evidence="3 4">
    <name type="scientific">Rhizobium etli 8C-3</name>
    <dbReference type="NCBI Taxonomy" id="538025"/>
    <lineage>
        <taxon>Bacteria</taxon>
        <taxon>Pseudomonadati</taxon>
        <taxon>Pseudomonadota</taxon>
        <taxon>Alphaproteobacteria</taxon>
        <taxon>Hyphomicrobiales</taxon>
        <taxon>Rhizobiaceae</taxon>
        <taxon>Rhizobium/Agrobacterium group</taxon>
        <taxon>Rhizobium</taxon>
    </lineage>
</organism>
<proteinExistence type="predicted"/>
<accession>A0A1L5P509</accession>
<sequence length="562" mass="65116">MTKKITGAEYSLAKIFSSEFEFFIPSYQRPYAWSVDQASELLDDLVAFHEEEDEEGYFLGSIVLIKSEGEARAEVIDGQQRLTTLTILLGAIADAHDGELRDEIESYIVEPGKKIEKIPSKPRLALRERDRSFFEKYVQKFAIDALIELDPVALDNEAQRNIRENAECFRSELEKRFSTPDALQDFVSFMVTRCYLVAVSTPTQESAFRVFSVMNSRGLDLQPTDIIKADIIGQMKDEKTRTKYNQKWEDMEVELSRSGFNDLFSFVRMIYAKEKAKRSVLEEFRQHVLPKNPDPGAFIDDVLEPFADALADIRNASVAATSHAEIINSYIRWLQRIDNSDWIPPAMLFLKNNRNKPARVARFFQLLERVAAYMHVDRYNVNDRTTLYASLIEDVEKGMEPDQCDALQFDRKWSKKFREALNGDIYKLKPRRRNYLILRLDSFISDGAATYDPKVLTIEHVLPQNVEDDSEWTAWWPDEDEREKWVHRIANLVPLNKKKNSAAQNYEFGKKCHVYFTGPKNVSSYALTSQVIAQATWTPKSLKQRQESLLKIFAENWELDLL</sequence>
<evidence type="ECO:0000259" key="2">
    <source>
        <dbReference type="Pfam" id="PF07510"/>
    </source>
</evidence>
<feature type="domain" description="GmrSD restriction endonucleases N-terminal" evidence="1">
    <location>
        <begin position="13"/>
        <end position="231"/>
    </location>
</feature>
<evidence type="ECO:0000313" key="4">
    <source>
        <dbReference type="Proteomes" id="UP000185109"/>
    </source>
</evidence>
<gene>
    <name evidence="3" type="ORF">AM571_CH02422</name>
</gene>
<dbReference type="InterPro" id="IPR011089">
    <property type="entry name" value="GmrSD_C"/>
</dbReference>
<reference evidence="3 4" key="1">
    <citation type="submission" date="2016-09" db="EMBL/GenBank/DDBJ databases">
        <title>The complete genome sequences of Rhizobium gallicum, symbiovars gallicum and phaseoli, symbionts associated to common bean (Phaseolus vulgaris).</title>
        <authorList>
            <person name="Bustos P."/>
            <person name="Santamaria R.I."/>
            <person name="Perez-Carrascal O.M."/>
            <person name="Juarez S."/>
            <person name="Lozano L."/>
            <person name="Martinez-Flores I."/>
            <person name="Martinez-Romero E."/>
            <person name="Cevallos M."/>
            <person name="Romero D."/>
            <person name="Davila G."/>
            <person name="Gonzalez V."/>
        </authorList>
    </citation>
    <scope>NUCLEOTIDE SEQUENCE [LARGE SCALE GENOMIC DNA]</scope>
    <source>
        <strain evidence="3 4">8C-3</strain>
    </source>
</reference>
<dbReference type="InterPro" id="IPR004919">
    <property type="entry name" value="GmrSD_N"/>
</dbReference>
<evidence type="ECO:0000313" key="3">
    <source>
        <dbReference type="EMBL" id="APO75231.1"/>
    </source>
</evidence>
<dbReference type="PANTHER" id="PTHR35149">
    <property type="entry name" value="SLL5132 PROTEIN"/>
    <property type="match status" value="1"/>
</dbReference>
<evidence type="ECO:0000259" key="1">
    <source>
        <dbReference type="Pfam" id="PF03235"/>
    </source>
</evidence>
<dbReference type="Proteomes" id="UP000185109">
    <property type="component" value="Chromosome"/>
</dbReference>
<protein>
    <recommendedName>
        <fullName evidence="5">DUF262 domain-containing protein</fullName>
    </recommendedName>
</protein>
<dbReference type="AlphaFoldDB" id="A0A1L5P509"/>
<evidence type="ECO:0008006" key="5">
    <source>
        <dbReference type="Google" id="ProtNLM"/>
    </source>
</evidence>
<dbReference type="EMBL" id="CP017241">
    <property type="protein sequence ID" value="APO75231.1"/>
    <property type="molecule type" value="Genomic_DNA"/>
</dbReference>
<feature type="domain" description="GmrSD restriction endonucleases C-terminal" evidence="2">
    <location>
        <begin position="415"/>
        <end position="552"/>
    </location>
</feature>
<dbReference type="Pfam" id="PF03235">
    <property type="entry name" value="GmrSD_N"/>
    <property type="match status" value="1"/>
</dbReference>